<dbReference type="OrthoDB" id="1121502at2"/>
<dbReference type="PROSITE" id="PS51257">
    <property type="entry name" value="PROKAR_LIPOPROTEIN"/>
    <property type="match status" value="1"/>
</dbReference>
<dbReference type="SUPFAM" id="SSF160574">
    <property type="entry name" value="BT0923-like"/>
    <property type="match status" value="1"/>
</dbReference>
<dbReference type="EMBL" id="SMFL01000007">
    <property type="protein sequence ID" value="TDE13282.1"/>
    <property type="molecule type" value="Genomic_DNA"/>
</dbReference>
<reference evidence="1 2" key="1">
    <citation type="submission" date="2019-03" db="EMBL/GenBank/DDBJ databases">
        <title>Dyadobacter AR-3-6 sp. nov., isolated from arctic soil.</title>
        <authorList>
            <person name="Chaudhary D.K."/>
        </authorList>
    </citation>
    <scope>NUCLEOTIDE SEQUENCE [LARGE SCALE GENOMIC DNA]</scope>
    <source>
        <strain evidence="1 2">AR-3-6</strain>
    </source>
</reference>
<evidence type="ECO:0000313" key="2">
    <source>
        <dbReference type="Proteomes" id="UP000294850"/>
    </source>
</evidence>
<keyword evidence="2" id="KW-1185">Reference proteome</keyword>
<organism evidence="1 2">
    <name type="scientific">Dyadobacter psychrotolerans</name>
    <dbReference type="NCBI Taxonomy" id="2541721"/>
    <lineage>
        <taxon>Bacteria</taxon>
        <taxon>Pseudomonadati</taxon>
        <taxon>Bacteroidota</taxon>
        <taxon>Cytophagia</taxon>
        <taxon>Cytophagales</taxon>
        <taxon>Spirosomataceae</taxon>
        <taxon>Dyadobacter</taxon>
    </lineage>
</organism>
<dbReference type="AlphaFoldDB" id="A0A4R5DGW4"/>
<evidence type="ECO:0000313" key="1">
    <source>
        <dbReference type="EMBL" id="TDE13282.1"/>
    </source>
</evidence>
<name>A0A4R5DGW4_9BACT</name>
<gene>
    <name evidence="1" type="ORF">E0F88_19735</name>
</gene>
<sequence>MKNKTLPLLAFVILAACTEKKQGTTPPEKTVEAFKTLHPNAFIEQWNDESPIWEAKYSEGAEKGAVSFDMNNTVTETELILAENRLPNLKAVKGYITANYPKERILRCEKIVKTAGDTTYEIQITGKELIFDTAGNFIAEEPD</sequence>
<accession>A0A4R5DGW4</accession>
<protein>
    <submittedName>
        <fullName evidence="1">Uncharacterized protein</fullName>
    </submittedName>
</protein>
<dbReference type="Gene3D" id="3.10.450.360">
    <property type="match status" value="1"/>
</dbReference>
<dbReference type="Proteomes" id="UP000294850">
    <property type="component" value="Unassembled WGS sequence"/>
</dbReference>
<comment type="caution">
    <text evidence="1">The sequence shown here is derived from an EMBL/GenBank/DDBJ whole genome shotgun (WGS) entry which is preliminary data.</text>
</comment>
<dbReference type="RefSeq" id="WP_131960003.1">
    <property type="nucleotide sequence ID" value="NZ_SMFL01000007.1"/>
</dbReference>
<proteinExistence type="predicted"/>